<protein>
    <submittedName>
        <fullName evidence="1">Uncharacterized protein</fullName>
    </submittedName>
</protein>
<keyword evidence="2" id="KW-1185">Reference proteome</keyword>
<gene>
    <name evidence="1" type="ORF">L6164_030549</name>
</gene>
<sequence length="310" mass="34475">MDVLGKFLTCKVQSTVSSLYMLWMAKKLIPLKNSKKLPTQLGLKSLIHPEPKQTPYQPHAHGASIVHRHSSLTQVSKQSSPLLSSSVFRSQVMGYMIGAESGDNMSSNIEELKGSEQMEISEDQAYSERSRVRYRNAMTKKYPPPISLLGQTGNFPGRMPWVFKRESSDGRLVIKAEKLKRHEYLQAHRENGRLIMRLVPVDDIVYGDEYGKPITGDEGEDRELEETEQVTVREEHGDEENVALASEAAASLEDESEHEPCGSLRKCFAYADEMGQDSVPLCNKGNGIGLDNGFLGHPGSAPIRPMAAIM</sequence>
<evidence type="ECO:0000313" key="2">
    <source>
        <dbReference type="Proteomes" id="UP000828941"/>
    </source>
</evidence>
<evidence type="ECO:0000313" key="1">
    <source>
        <dbReference type="EMBL" id="KAI4307348.1"/>
    </source>
</evidence>
<dbReference type="Proteomes" id="UP000828941">
    <property type="component" value="Chromosome 12"/>
</dbReference>
<proteinExistence type="predicted"/>
<reference evidence="1 2" key="1">
    <citation type="journal article" date="2022" name="DNA Res.">
        <title>Chromosomal-level genome assembly of the orchid tree Bauhinia variegata (Leguminosae; Cercidoideae) supports the allotetraploid origin hypothesis of Bauhinia.</title>
        <authorList>
            <person name="Zhong Y."/>
            <person name="Chen Y."/>
            <person name="Zheng D."/>
            <person name="Pang J."/>
            <person name="Liu Y."/>
            <person name="Luo S."/>
            <person name="Meng S."/>
            <person name="Qian L."/>
            <person name="Wei D."/>
            <person name="Dai S."/>
            <person name="Zhou R."/>
        </authorList>
    </citation>
    <scope>NUCLEOTIDE SEQUENCE [LARGE SCALE GENOMIC DNA]</scope>
    <source>
        <strain evidence="1">BV-YZ2020</strain>
    </source>
</reference>
<organism evidence="1 2">
    <name type="scientific">Bauhinia variegata</name>
    <name type="common">Purple orchid tree</name>
    <name type="synonym">Phanera variegata</name>
    <dbReference type="NCBI Taxonomy" id="167791"/>
    <lineage>
        <taxon>Eukaryota</taxon>
        <taxon>Viridiplantae</taxon>
        <taxon>Streptophyta</taxon>
        <taxon>Embryophyta</taxon>
        <taxon>Tracheophyta</taxon>
        <taxon>Spermatophyta</taxon>
        <taxon>Magnoliopsida</taxon>
        <taxon>eudicotyledons</taxon>
        <taxon>Gunneridae</taxon>
        <taxon>Pentapetalae</taxon>
        <taxon>rosids</taxon>
        <taxon>fabids</taxon>
        <taxon>Fabales</taxon>
        <taxon>Fabaceae</taxon>
        <taxon>Cercidoideae</taxon>
        <taxon>Cercideae</taxon>
        <taxon>Bauhiniinae</taxon>
        <taxon>Bauhinia</taxon>
    </lineage>
</organism>
<name>A0ACB9LE20_BAUVA</name>
<dbReference type="EMBL" id="CM039437">
    <property type="protein sequence ID" value="KAI4307348.1"/>
    <property type="molecule type" value="Genomic_DNA"/>
</dbReference>
<comment type="caution">
    <text evidence="1">The sequence shown here is derived from an EMBL/GenBank/DDBJ whole genome shotgun (WGS) entry which is preliminary data.</text>
</comment>
<accession>A0ACB9LE20</accession>